<accession>A0ABD2P1T4</accession>
<dbReference type="AlphaFoldDB" id="A0ABD2P1T4"/>
<comment type="caution">
    <text evidence="1">The sequence shown here is derived from an EMBL/GenBank/DDBJ whole genome shotgun (WGS) entry which is preliminary data.</text>
</comment>
<protein>
    <submittedName>
        <fullName evidence="1">Uncharacterized protein</fullName>
    </submittedName>
</protein>
<gene>
    <name evidence="1" type="ORF">HHI36_019055</name>
</gene>
<dbReference type="EMBL" id="JABFTP020000165">
    <property type="protein sequence ID" value="KAL3284923.1"/>
    <property type="molecule type" value="Genomic_DNA"/>
</dbReference>
<evidence type="ECO:0000313" key="2">
    <source>
        <dbReference type="Proteomes" id="UP001516400"/>
    </source>
</evidence>
<evidence type="ECO:0000313" key="1">
    <source>
        <dbReference type="EMBL" id="KAL3284923.1"/>
    </source>
</evidence>
<sequence length="246" mass="28924">MLISPKRKKYIINFGVYTDKDVDISYLDKWKSYQLPLKLLDVNQEDNTLVWTLDEKKVCKNFFLGTLGYTNHEAVQAVLKANLYLEIQVQKLELRQILEDIKSDRLKYKPIHSHYNMNMRLILLPSNRDLMTDIETVILEYFENGHTSMAADTVLAAIIKKFKMTEEVYDFDDFVHNIKTSRKNLEVAVLSHKNMFVFSNDSKVAYPKVSISTTSKLYRLERDILPCLLRMSIKENLEEKRCEKII</sequence>
<proteinExistence type="predicted"/>
<organism evidence="1 2">
    <name type="scientific">Cryptolaemus montrouzieri</name>
    <dbReference type="NCBI Taxonomy" id="559131"/>
    <lineage>
        <taxon>Eukaryota</taxon>
        <taxon>Metazoa</taxon>
        <taxon>Ecdysozoa</taxon>
        <taxon>Arthropoda</taxon>
        <taxon>Hexapoda</taxon>
        <taxon>Insecta</taxon>
        <taxon>Pterygota</taxon>
        <taxon>Neoptera</taxon>
        <taxon>Endopterygota</taxon>
        <taxon>Coleoptera</taxon>
        <taxon>Polyphaga</taxon>
        <taxon>Cucujiformia</taxon>
        <taxon>Coccinelloidea</taxon>
        <taxon>Coccinellidae</taxon>
        <taxon>Scymninae</taxon>
        <taxon>Scymnini</taxon>
        <taxon>Cryptolaemus</taxon>
    </lineage>
</organism>
<dbReference type="Proteomes" id="UP001516400">
    <property type="component" value="Unassembled WGS sequence"/>
</dbReference>
<keyword evidence="2" id="KW-1185">Reference proteome</keyword>
<name>A0ABD2P1T4_9CUCU</name>
<reference evidence="1 2" key="1">
    <citation type="journal article" date="2021" name="BMC Biol.">
        <title>Horizontally acquired antibacterial genes associated with adaptive radiation of ladybird beetles.</title>
        <authorList>
            <person name="Li H.S."/>
            <person name="Tang X.F."/>
            <person name="Huang Y.H."/>
            <person name="Xu Z.Y."/>
            <person name="Chen M.L."/>
            <person name="Du X.Y."/>
            <person name="Qiu B.Y."/>
            <person name="Chen P.T."/>
            <person name="Zhang W."/>
            <person name="Slipinski A."/>
            <person name="Escalona H.E."/>
            <person name="Waterhouse R.M."/>
            <person name="Zwick A."/>
            <person name="Pang H."/>
        </authorList>
    </citation>
    <scope>NUCLEOTIDE SEQUENCE [LARGE SCALE GENOMIC DNA]</scope>
    <source>
        <strain evidence="1">SYSU2018</strain>
    </source>
</reference>